<protein>
    <submittedName>
        <fullName evidence="6">Sentrin-specific protease</fullName>
    </submittedName>
</protein>
<name>A0AAE1H1T7_9NEOP</name>
<keyword evidence="2 6" id="KW-0645">Protease</keyword>
<keyword evidence="7" id="KW-1185">Reference proteome</keyword>
<dbReference type="Gene3D" id="3.30.160.60">
    <property type="entry name" value="Classic Zinc Finger"/>
    <property type="match status" value="1"/>
</dbReference>
<feature type="region of interest" description="Disordered" evidence="4">
    <location>
        <begin position="850"/>
        <end position="869"/>
    </location>
</feature>
<dbReference type="PANTHER" id="PTHR33936">
    <property type="entry name" value="PROTEIN CBG17840"/>
    <property type="match status" value="1"/>
</dbReference>
<proteinExistence type="inferred from homology"/>
<dbReference type="PROSITE" id="PS00028">
    <property type="entry name" value="ZINC_FINGER_C2H2_1"/>
    <property type="match status" value="1"/>
</dbReference>
<dbReference type="SMART" id="SM00355">
    <property type="entry name" value="ZnF_C2H2"/>
    <property type="match status" value="4"/>
</dbReference>
<dbReference type="SUPFAM" id="SSF54001">
    <property type="entry name" value="Cysteine proteinases"/>
    <property type="match status" value="1"/>
</dbReference>
<dbReference type="GO" id="GO:0006508">
    <property type="term" value="P:proteolysis"/>
    <property type="evidence" value="ECO:0007669"/>
    <property type="project" value="UniProtKB-KW"/>
</dbReference>
<comment type="caution">
    <text evidence="6">The sequence shown here is derived from an EMBL/GenBank/DDBJ whole genome shotgun (WGS) entry which is preliminary data.</text>
</comment>
<dbReference type="InterPro" id="IPR011011">
    <property type="entry name" value="Znf_FYVE_PHD"/>
</dbReference>
<dbReference type="Proteomes" id="UP001219518">
    <property type="component" value="Unassembled WGS sequence"/>
</dbReference>
<evidence type="ECO:0000256" key="3">
    <source>
        <dbReference type="ARBA" id="ARBA00022801"/>
    </source>
</evidence>
<dbReference type="InterPro" id="IPR052797">
    <property type="entry name" value="RegFact_GeneExpr_CellDeath"/>
</dbReference>
<evidence type="ECO:0000256" key="2">
    <source>
        <dbReference type="ARBA" id="ARBA00022670"/>
    </source>
</evidence>
<organism evidence="6 7">
    <name type="scientific">Frankliniella fusca</name>
    <dbReference type="NCBI Taxonomy" id="407009"/>
    <lineage>
        <taxon>Eukaryota</taxon>
        <taxon>Metazoa</taxon>
        <taxon>Ecdysozoa</taxon>
        <taxon>Arthropoda</taxon>
        <taxon>Hexapoda</taxon>
        <taxon>Insecta</taxon>
        <taxon>Pterygota</taxon>
        <taxon>Neoptera</taxon>
        <taxon>Paraneoptera</taxon>
        <taxon>Thysanoptera</taxon>
        <taxon>Terebrantia</taxon>
        <taxon>Thripoidea</taxon>
        <taxon>Thripidae</taxon>
        <taxon>Frankliniella</taxon>
    </lineage>
</organism>
<reference evidence="6" key="1">
    <citation type="submission" date="2021-07" db="EMBL/GenBank/DDBJ databases">
        <authorList>
            <person name="Catto M.A."/>
            <person name="Jacobson A."/>
            <person name="Kennedy G."/>
            <person name="Labadie P."/>
            <person name="Hunt B.G."/>
            <person name="Srinivasan R."/>
        </authorList>
    </citation>
    <scope>NUCLEOTIDE SEQUENCE</scope>
    <source>
        <strain evidence="6">PL_HMW_Pooled</strain>
        <tissue evidence="6">Head</tissue>
    </source>
</reference>
<dbReference type="InterPro" id="IPR013083">
    <property type="entry name" value="Znf_RING/FYVE/PHD"/>
</dbReference>
<dbReference type="AlphaFoldDB" id="A0AAE1H1T7"/>
<evidence type="ECO:0000256" key="1">
    <source>
        <dbReference type="ARBA" id="ARBA00005234"/>
    </source>
</evidence>
<dbReference type="Gene3D" id="3.40.395.10">
    <property type="entry name" value="Adenoviral Proteinase, Chain A"/>
    <property type="match status" value="1"/>
</dbReference>
<dbReference type="PANTHER" id="PTHR33936:SF25">
    <property type="entry name" value="C2H2-TYPE DOMAIN-CONTAINING PROTEIN"/>
    <property type="match status" value="1"/>
</dbReference>
<comment type="similarity">
    <text evidence="1">Belongs to the peptidase C48 family.</text>
</comment>
<dbReference type="Pfam" id="PF02902">
    <property type="entry name" value="Peptidase_C48"/>
    <property type="match status" value="1"/>
</dbReference>
<evidence type="ECO:0000256" key="4">
    <source>
        <dbReference type="SAM" id="MobiDB-lite"/>
    </source>
</evidence>
<accession>A0AAE1H1T7</accession>
<sequence>MDNVDHVELPSRCKFCNSGFGSRNDCTQHEKTCDKFIVIPQCSSAASGSEVTPLLDKNACKSCLKVFTLRKNLLRHERSCSKNSSACEVFTCKLCGSKTKREDNFKSHIKKCNANNISKSRSKTPCLFPNCSEEFFRKISLIEHLNVVHNLQIQDPISKTFSSVSEFHLWKDEEQEKTFSYFSQKSGQNASKIKYFYCQHDGVSHSQRKTSRLNLKGRVKVGHHCIAKMQVWKNSEEEINVLYYPTHSHICTSADFVHHPLSKKDNLYINERIAWGVSPTKILRDVQKKVIPKSSSTQEIQNCKASIISKKRIRERARKRREKMRYHKDEAYSLYLMVQKLQEEDDCIVLYKPYGDDVHIGSEDINSLKDHKDLFMLGLQTKRQAQLLADHSHKVVLVDETHGTNHHKFQLLSLMIVDDNRRGWPVGHLVTSKSDKFTLQYFFKAISSNAPSGVDLKLNCVITDDDPALINGMDLGFCGELGKIRHILCKWHLLRAFKKNLRLHVPQAMVDDMMTELRVLVNERDKNVFTNLQSGFIAKYKDSPHCKTFIKDYYCKYYEHRVEKWAMSYRVFPHANINTTGHIESFHHRLKKVYLKRKVNRRLDDLVQILLDIEWDDHVARVRESTIGMAFQPQDILMRHKRGMAIPDEDLQKIDETTWDIKASSSKNSYYIVHYSDSCTADHCFSKCSQVSCGSLCAHMYSCSCKDNNPLCKHIHKMHSFRTRSLVKQVRDNESCVDNADADALLVETPIIPPAATNNSENRRTLSRNIHDLEGNLFQLSDFFTSSKDGCNSLGVANAIAHAAAVTTELLLQLQYMAHDVGETNIVPMEPAIKFNSNEKLKTQASQVPSFKRPPAKRKIKPSGDSPTKKKAVVKDLLSILNAVDKPDDPSPMENFTPDLSFVSNPCDVVLKCCNEKITLLNLKSLEPHLTDEETQICKKLDLAFNVGWLYSSVINAYLDFLGEKYPSTVHSLSSDLALRASRGFSNFQILQKIFGSAPKDVALLPLNLSGNHWCIIAIHFDLVPAQVWYYDPLQASVNSSTENVLFQLCADLKQMFPAKSEWDTVIYVQSEKQMDTLNCGPYICSFAEQMSRKARPYHLNNNINYFRKEIFDSIVGNCLKAYDAEQCPVCLQKYLDTEDDKNWISCIKCDQWFHYACVGHSSSSFVCPSF</sequence>
<dbReference type="InterPro" id="IPR038765">
    <property type="entry name" value="Papain-like_cys_pep_sf"/>
</dbReference>
<dbReference type="InterPro" id="IPR003653">
    <property type="entry name" value="Peptidase_C48_C"/>
</dbReference>
<evidence type="ECO:0000313" key="7">
    <source>
        <dbReference type="Proteomes" id="UP001219518"/>
    </source>
</evidence>
<dbReference type="InterPro" id="IPR018289">
    <property type="entry name" value="MULE_transposase_dom"/>
</dbReference>
<dbReference type="Gene3D" id="3.30.40.10">
    <property type="entry name" value="Zinc/RING finger domain, C3HC4 (zinc finger)"/>
    <property type="match status" value="1"/>
</dbReference>
<feature type="domain" description="Ubiquitin-like protease family profile" evidence="5">
    <location>
        <begin position="916"/>
        <end position="1091"/>
    </location>
</feature>
<dbReference type="EMBL" id="JAHWGI010000307">
    <property type="protein sequence ID" value="KAK3912968.1"/>
    <property type="molecule type" value="Genomic_DNA"/>
</dbReference>
<keyword evidence="3" id="KW-0378">Hydrolase</keyword>
<dbReference type="PROSITE" id="PS50600">
    <property type="entry name" value="ULP_PROTEASE"/>
    <property type="match status" value="1"/>
</dbReference>
<dbReference type="InterPro" id="IPR013087">
    <property type="entry name" value="Znf_C2H2_type"/>
</dbReference>
<gene>
    <name evidence="6" type="ORF">KUF71_022422</name>
</gene>
<dbReference type="GO" id="GO:0008234">
    <property type="term" value="F:cysteine-type peptidase activity"/>
    <property type="evidence" value="ECO:0007669"/>
    <property type="project" value="InterPro"/>
</dbReference>
<evidence type="ECO:0000259" key="5">
    <source>
        <dbReference type="PROSITE" id="PS50600"/>
    </source>
</evidence>
<dbReference type="Pfam" id="PF10551">
    <property type="entry name" value="MULE"/>
    <property type="match status" value="1"/>
</dbReference>
<dbReference type="SUPFAM" id="SSF57903">
    <property type="entry name" value="FYVE/PHD zinc finger"/>
    <property type="match status" value="1"/>
</dbReference>
<evidence type="ECO:0000313" key="6">
    <source>
        <dbReference type="EMBL" id="KAK3912968.1"/>
    </source>
</evidence>
<reference evidence="6" key="2">
    <citation type="journal article" date="2023" name="BMC Genomics">
        <title>Pest status, molecular evolution, and epigenetic factors derived from the genome assembly of Frankliniella fusca, a thysanopteran phytovirus vector.</title>
        <authorList>
            <person name="Catto M.A."/>
            <person name="Labadie P.E."/>
            <person name="Jacobson A.L."/>
            <person name="Kennedy G.G."/>
            <person name="Srinivasan R."/>
            <person name="Hunt B.G."/>
        </authorList>
    </citation>
    <scope>NUCLEOTIDE SEQUENCE</scope>
    <source>
        <strain evidence="6">PL_HMW_Pooled</strain>
    </source>
</reference>